<dbReference type="Proteomes" id="UP000070188">
    <property type="component" value="Unassembled WGS sequence"/>
</dbReference>
<dbReference type="InterPro" id="IPR001107">
    <property type="entry name" value="Band_7"/>
</dbReference>
<accession>A0A132N037</accession>
<dbReference type="EMBL" id="JYIJ01000017">
    <property type="protein sequence ID" value="KWX03433.1"/>
    <property type="molecule type" value="Genomic_DNA"/>
</dbReference>
<evidence type="ECO:0000313" key="8">
    <source>
        <dbReference type="Proteomes" id="UP000070659"/>
    </source>
</evidence>
<evidence type="ECO:0000313" key="5">
    <source>
        <dbReference type="EMBL" id="KWX09326.1"/>
    </source>
</evidence>
<evidence type="ECO:0000313" key="7">
    <source>
        <dbReference type="Proteomes" id="UP000070598"/>
    </source>
</evidence>
<evidence type="ECO:0000313" key="6">
    <source>
        <dbReference type="Proteomes" id="UP000070188"/>
    </source>
</evidence>
<evidence type="ECO:0000259" key="2">
    <source>
        <dbReference type="Pfam" id="PF01145"/>
    </source>
</evidence>
<keyword evidence="6" id="KW-1185">Reference proteome</keyword>
<dbReference type="STRING" id="1469144.LI90_3299"/>
<sequence length="290" mass="31539">MKKPTMVALAALAVGAVSLLTGCSSVSTEIDQVALHYTGGPFQDKHYADFVPPGVSGRLDGPGDKHYVYPYGQRTYTFAKTNAEAPPLSIVSRDNVTLTVTGQVLFTLNTKPEVLRQFHERIGMKYKAWEPEGWRRMLADYVLIHVDRALDGTAQRYGWKAIYNDPAVRNAFEKDAAAEAVKRVREATGGEYFCSPTYTGTGPCGDLVITIQKPEPPAKLVEALAAEQAAILQNEAQKKINQKVATEMESIRQLVAVLGPNGAVLWKAIQDGKITVVPVPQGGSVQVSPR</sequence>
<comment type="caution">
    <text evidence="4">The sequence shown here is derived from an EMBL/GenBank/DDBJ whole genome shotgun (WGS) entry which is preliminary data.</text>
</comment>
<dbReference type="Proteomes" id="UP000070659">
    <property type="component" value="Unassembled WGS sequence"/>
</dbReference>
<reference evidence="6" key="4">
    <citation type="submission" date="2015-04" db="EMBL/GenBank/DDBJ databases">
        <title>Physiological reanalysis, assessment of diazotrophy, and genome sequences of multiple isolates of Streptomyces thermoautotrophicus.</title>
        <authorList>
            <person name="MacKellar D.C."/>
            <person name="Lieber L."/>
            <person name="Norman J."/>
            <person name="Bolger A."/>
            <person name="Tobin C."/>
            <person name="Murray J.W."/>
            <person name="Chang R."/>
            <person name="Ford T."/>
            <person name="Nguyen P.Q."/>
            <person name="Woodward J."/>
            <person name="Permingeat H."/>
            <person name="Joshi N.S."/>
            <person name="Silver P.A."/>
            <person name="Usadel B."/>
            <person name="Rutherford A.W."/>
            <person name="Friesen M."/>
            <person name="Prell J."/>
        </authorList>
    </citation>
    <scope>NUCLEOTIDE SEQUENCE [LARGE SCALE GENOMIC DNA]</scope>
    <source>
        <strain evidence="6">H1</strain>
    </source>
</reference>
<organism evidence="4 8">
    <name type="scientific">Carbonactinospora thermoautotrophica</name>
    <dbReference type="NCBI Taxonomy" id="1469144"/>
    <lineage>
        <taxon>Bacteria</taxon>
        <taxon>Bacillati</taxon>
        <taxon>Actinomycetota</taxon>
        <taxon>Actinomycetes</taxon>
        <taxon>Kitasatosporales</taxon>
        <taxon>Carbonactinosporaceae</taxon>
        <taxon>Carbonactinospora</taxon>
    </lineage>
</organism>
<evidence type="ECO:0000313" key="4">
    <source>
        <dbReference type="EMBL" id="KWX03433.1"/>
    </source>
</evidence>
<dbReference type="AlphaFoldDB" id="A0A132N037"/>
<dbReference type="PATRIC" id="fig|1469144.10.peg.3549"/>
<dbReference type="Proteomes" id="UP000070598">
    <property type="component" value="Unassembled WGS sequence"/>
</dbReference>
<dbReference type="Pfam" id="PF01145">
    <property type="entry name" value="Band_7"/>
    <property type="match status" value="1"/>
</dbReference>
<reference evidence="4 8" key="2">
    <citation type="submission" date="2015-02" db="EMBL/GenBank/DDBJ databases">
        <title>Physiological reanalysis, assessment of diazotrophy, and genome sequences of multiple isolates of Streptomyces thermoautotrophicus.</title>
        <authorList>
            <person name="MacKellar D.C."/>
            <person name="Lieber L."/>
            <person name="Norman J."/>
            <person name="Bolger A."/>
            <person name="Tobin C."/>
            <person name="Murray J.W."/>
            <person name="Prell J."/>
        </authorList>
    </citation>
    <scope>NUCLEOTIDE SEQUENCE [LARGE SCALE GENOMIC DNA]</scope>
    <source>
        <strain evidence="4 8">UBT1</strain>
    </source>
</reference>
<dbReference type="RefSeq" id="WP_066889164.1">
    <property type="nucleotide sequence ID" value="NZ_JYIJ01000017.1"/>
</dbReference>
<dbReference type="EMBL" id="LAXD01000001">
    <property type="protein sequence ID" value="KWX02256.1"/>
    <property type="molecule type" value="Genomic_DNA"/>
</dbReference>
<proteinExistence type="predicted"/>
<reference evidence="7" key="1">
    <citation type="submission" date="2015-02" db="EMBL/GenBank/DDBJ databases">
        <title>Physiological reanalysis, assessment of diazotrophy, and genome sequences of multiple isolates of Streptomyces thermoautotrophicus.</title>
        <authorList>
            <person name="MacKellar D.C."/>
            <person name="Lieber L."/>
            <person name="Norman J."/>
            <person name="Bolger A."/>
            <person name="Tobin C."/>
            <person name="Murray J.W."/>
            <person name="Friesen M."/>
            <person name="Prell J."/>
        </authorList>
    </citation>
    <scope>NUCLEOTIDE SEQUENCE [LARGE SCALE GENOMIC DNA]</scope>
    <source>
        <strain evidence="7">UBT1</strain>
    </source>
</reference>
<evidence type="ECO:0000256" key="1">
    <source>
        <dbReference type="SAM" id="SignalP"/>
    </source>
</evidence>
<evidence type="ECO:0000313" key="3">
    <source>
        <dbReference type="EMBL" id="KWX02256.1"/>
    </source>
</evidence>
<gene>
    <name evidence="3" type="ORF">LI90_3299</name>
    <name evidence="4" type="ORF">TH66_11005</name>
    <name evidence="5" type="ORF">TR74_10270</name>
</gene>
<feature type="signal peptide" evidence="1">
    <location>
        <begin position="1"/>
        <end position="19"/>
    </location>
</feature>
<feature type="chain" id="PRO_5038211635" description="Band 7 domain-containing protein" evidence="1">
    <location>
        <begin position="20"/>
        <end position="290"/>
    </location>
</feature>
<keyword evidence="1" id="KW-0732">Signal</keyword>
<feature type="domain" description="Band 7" evidence="2">
    <location>
        <begin position="50"/>
        <end position="241"/>
    </location>
</feature>
<name>A0A132N037_9ACTN</name>
<dbReference type="PROSITE" id="PS51257">
    <property type="entry name" value="PROKAR_LIPOPROTEIN"/>
    <property type="match status" value="1"/>
</dbReference>
<reference evidence="3" key="3">
    <citation type="submission" date="2015-04" db="EMBL/GenBank/DDBJ databases">
        <title>Physiological reanalysis, assessment of diazotrophy, and genome sequences of multiple isolates of Streptomyces thermoautotrophicus.</title>
        <authorList>
            <person name="MacKellar D.C."/>
            <person name="Lieber L."/>
            <person name="Norman J."/>
            <person name="Bolger A."/>
            <person name="Tobin C."/>
            <person name="Murray J.W."/>
            <person name="Woodward J."/>
            <person name="Friesen M."/>
            <person name="Prell J."/>
        </authorList>
    </citation>
    <scope>NUCLEOTIDE SEQUENCE [LARGE SCALE GENOMIC DNA]</scope>
    <source>
        <strain evidence="3">H1</strain>
    </source>
</reference>
<dbReference type="EMBL" id="JYIK01000839">
    <property type="protein sequence ID" value="KWX09326.1"/>
    <property type="molecule type" value="Genomic_DNA"/>
</dbReference>
<protein>
    <recommendedName>
        <fullName evidence="2">Band 7 domain-containing protein</fullName>
    </recommendedName>
</protein>